<name>A0A0K2UNG9_LEPSM</name>
<feature type="transmembrane region" description="Helical" evidence="1">
    <location>
        <begin position="42"/>
        <end position="60"/>
    </location>
</feature>
<keyword evidence="1" id="KW-0472">Membrane</keyword>
<sequence>MALNTPAEASVPSPTNYSRVVSIASTIITRAFSKRILNATCSVRFSAVILGSVYSLVTIFRRFTFINAMRH</sequence>
<evidence type="ECO:0000313" key="2">
    <source>
        <dbReference type="EMBL" id="CDW39397.1"/>
    </source>
</evidence>
<protein>
    <submittedName>
        <fullName evidence="2">Uncharacterized protein</fullName>
    </submittedName>
</protein>
<organism evidence="2">
    <name type="scientific">Lepeophtheirus salmonis</name>
    <name type="common">Salmon louse</name>
    <name type="synonym">Caligus salmonis</name>
    <dbReference type="NCBI Taxonomy" id="72036"/>
    <lineage>
        <taxon>Eukaryota</taxon>
        <taxon>Metazoa</taxon>
        <taxon>Ecdysozoa</taxon>
        <taxon>Arthropoda</taxon>
        <taxon>Crustacea</taxon>
        <taxon>Multicrustacea</taxon>
        <taxon>Hexanauplia</taxon>
        <taxon>Copepoda</taxon>
        <taxon>Siphonostomatoida</taxon>
        <taxon>Caligidae</taxon>
        <taxon>Lepeophtheirus</taxon>
    </lineage>
</organism>
<keyword evidence="1" id="KW-0812">Transmembrane</keyword>
<accession>A0A0K2UNG9</accession>
<reference evidence="2" key="1">
    <citation type="submission" date="2014-05" db="EMBL/GenBank/DDBJ databases">
        <authorList>
            <person name="Chronopoulou M."/>
        </authorList>
    </citation>
    <scope>NUCLEOTIDE SEQUENCE</scope>
    <source>
        <tissue evidence="2">Whole organism</tissue>
    </source>
</reference>
<evidence type="ECO:0000256" key="1">
    <source>
        <dbReference type="SAM" id="Phobius"/>
    </source>
</evidence>
<keyword evidence="1" id="KW-1133">Transmembrane helix</keyword>
<proteinExistence type="predicted"/>
<dbReference type="EMBL" id="HACA01022036">
    <property type="protein sequence ID" value="CDW39397.1"/>
    <property type="molecule type" value="Transcribed_RNA"/>
</dbReference>
<dbReference type="AlphaFoldDB" id="A0A0K2UNG9"/>